<proteinExistence type="predicted"/>
<evidence type="ECO:0000256" key="1">
    <source>
        <dbReference type="SAM" id="Phobius"/>
    </source>
</evidence>
<gene>
    <name evidence="3" type="ORF">PSON_ATCC_30995.1.T0760079</name>
</gene>
<dbReference type="InterPro" id="IPR039869">
    <property type="entry name" value="UBTD1/2"/>
</dbReference>
<evidence type="ECO:0000259" key="2">
    <source>
        <dbReference type="Pfam" id="PF16455"/>
    </source>
</evidence>
<dbReference type="Proteomes" id="UP000692954">
    <property type="component" value="Unassembled WGS sequence"/>
</dbReference>
<evidence type="ECO:0000313" key="3">
    <source>
        <dbReference type="EMBL" id="CAD8101599.1"/>
    </source>
</evidence>
<dbReference type="EMBL" id="CAJJDN010000076">
    <property type="protein sequence ID" value="CAD8101599.1"/>
    <property type="molecule type" value="Genomic_DNA"/>
</dbReference>
<comment type="caution">
    <text evidence="3">The sequence shown here is derived from an EMBL/GenBank/DDBJ whole genome shotgun (WGS) entry which is preliminary data.</text>
</comment>
<dbReference type="Pfam" id="PF16455">
    <property type="entry name" value="UBD"/>
    <property type="match status" value="1"/>
</dbReference>
<keyword evidence="1" id="KW-0812">Transmembrane</keyword>
<dbReference type="InterPro" id="IPR032752">
    <property type="entry name" value="DC-UbP/UBTD2_N"/>
</dbReference>
<keyword evidence="1" id="KW-1133">Transmembrane helix</keyword>
<sequence>MFTQPQLDITHPHNINHYYSKFFQYHTNTFIAQGFKRTNQYQSLITEQQLLQKRNEFWETRIEGNQDIWQILRDVLNMDEGNFIYNKQKMLKLLQKKLISLCLIIIFNQSMICLATDTLFQSLLSIYLYPISKMKITIKIMRKRFLLLKLGVQDGKMIYMLLITIQIRLIY</sequence>
<feature type="domain" description="DC-UbP/UBTD2 N-terminal" evidence="2">
    <location>
        <begin position="39"/>
        <end position="91"/>
    </location>
</feature>
<protein>
    <recommendedName>
        <fullName evidence="2">DC-UbP/UBTD2 N-terminal domain-containing protein</fullName>
    </recommendedName>
</protein>
<evidence type="ECO:0000313" key="4">
    <source>
        <dbReference type="Proteomes" id="UP000692954"/>
    </source>
</evidence>
<reference evidence="3" key="1">
    <citation type="submission" date="2021-01" db="EMBL/GenBank/DDBJ databases">
        <authorList>
            <consortium name="Genoscope - CEA"/>
            <person name="William W."/>
        </authorList>
    </citation>
    <scope>NUCLEOTIDE SEQUENCE</scope>
</reference>
<keyword evidence="1" id="KW-0472">Membrane</keyword>
<keyword evidence="4" id="KW-1185">Reference proteome</keyword>
<feature type="transmembrane region" description="Helical" evidence="1">
    <location>
        <begin position="98"/>
        <end position="129"/>
    </location>
</feature>
<name>A0A8S1PF98_9CILI</name>
<organism evidence="3 4">
    <name type="scientific">Paramecium sonneborni</name>
    <dbReference type="NCBI Taxonomy" id="65129"/>
    <lineage>
        <taxon>Eukaryota</taxon>
        <taxon>Sar</taxon>
        <taxon>Alveolata</taxon>
        <taxon>Ciliophora</taxon>
        <taxon>Intramacronucleata</taxon>
        <taxon>Oligohymenophorea</taxon>
        <taxon>Peniculida</taxon>
        <taxon>Parameciidae</taxon>
        <taxon>Paramecium</taxon>
    </lineage>
</organism>
<dbReference type="AlphaFoldDB" id="A0A8S1PF98"/>
<dbReference type="PANTHER" id="PTHR13609">
    <property type="entry name" value="UBIQUITIN DOMAIN CONTAINING 1 PROTEIN-RELATED"/>
    <property type="match status" value="1"/>
</dbReference>
<accession>A0A8S1PF98</accession>